<sequence>MPGQIHKWPAWPEYNTNNGNSQGQDFINTKKAIIEEFGQENLQKAWIRVCEDLSSITHEIVEQGNEIIPICSAEQILENGFSSNDEERIKKTGCVVVRGVLPRNEAQELYTELHQYISDNQGRINAWPVETPSMYEIYDSPVQNTIRSHPRHLKLQKLLNGLWHDKSGETSPDPLIYYDGVRDRPPKQVFLGLGPHIDAGSLSRWAAPTYRRVYESILSGHPENHDAWNLEVRKDAVQDLFKAPSHSSVFRAFQGWTALTPSKAREGSILLYPNVATTIGYMLLRPFFNPPENDADIMDASKWSFDESSCHFPGTEKDQSQFLSRSSHPHLRFEECMMHVPEIQPGDTVWWHSDLCHAVDPEHEGTQNSSVAFIAAVPTTPMTKVYIKQQLADVLAGSQPSDTQGKVNETLLKGYRGHESFSDDARKAFGYYL</sequence>
<dbReference type="SUPFAM" id="SSF51197">
    <property type="entry name" value="Clavaminate synthase-like"/>
    <property type="match status" value="1"/>
</dbReference>
<comment type="caution">
    <text evidence="2">The sequence shown here is derived from an EMBL/GenBank/DDBJ whole genome shotgun (WGS) entry which is preliminary data.</text>
</comment>
<dbReference type="EMBL" id="JAABOE010000125">
    <property type="protein sequence ID" value="KAF3163083.1"/>
    <property type="molecule type" value="Genomic_DNA"/>
</dbReference>
<dbReference type="PANTHER" id="PTHR30613:SF1">
    <property type="entry name" value="DUF1479 DOMAIN PROTEIN (AFU_ORTHOLOGUE AFUA_5G09280)"/>
    <property type="match status" value="1"/>
</dbReference>
<feature type="region of interest" description="Disordered" evidence="1">
    <location>
        <begin position="1"/>
        <end position="22"/>
    </location>
</feature>
<dbReference type="AlphaFoldDB" id="A0A6G1M5Y0"/>
<gene>
    <name evidence="3" type="ORF">TWF191_010568</name>
    <name evidence="2" type="ORF">TWF788_001688</name>
</gene>
<evidence type="ECO:0000256" key="1">
    <source>
        <dbReference type="SAM" id="MobiDB-lite"/>
    </source>
</evidence>
<evidence type="ECO:0008006" key="6">
    <source>
        <dbReference type="Google" id="ProtNLM"/>
    </source>
</evidence>
<reference evidence="4 5" key="1">
    <citation type="submission" date="2019-06" db="EMBL/GenBank/DDBJ databases">
        <authorList>
            <person name="Palmer J.M."/>
        </authorList>
    </citation>
    <scope>NUCLEOTIDE SEQUENCE [LARGE SCALE GENOMIC DNA]</scope>
    <source>
        <strain evidence="3 5">TWF191</strain>
        <strain evidence="2 4">TWF788</strain>
    </source>
</reference>
<dbReference type="Proteomes" id="UP000479691">
    <property type="component" value="Unassembled WGS sequence"/>
</dbReference>
<dbReference type="Proteomes" id="UP000483672">
    <property type="component" value="Unassembled WGS sequence"/>
</dbReference>
<dbReference type="PANTHER" id="PTHR30613">
    <property type="entry name" value="UNCHARACTERIZED PROTEIN YBIU-RELATED"/>
    <property type="match status" value="1"/>
</dbReference>
<dbReference type="Gene3D" id="2.60.120.330">
    <property type="entry name" value="B-lactam Antibiotic, Isopenicillin N Synthase, Chain"/>
    <property type="match status" value="1"/>
</dbReference>
<evidence type="ECO:0000313" key="3">
    <source>
        <dbReference type="EMBL" id="KAF3212155.1"/>
    </source>
</evidence>
<proteinExistence type="predicted"/>
<accession>A0A6G1M5Y0</accession>
<dbReference type="InterPro" id="IPR027443">
    <property type="entry name" value="IPNS-like_sf"/>
</dbReference>
<evidence type="ECO:0000313" key="2">
    <source>
        <dbReference type="EMBL" id="KAF3163083.1"/>
    </source>
</evidence>
<dbReference type="EMBL" id="WIPF01000084">
    <property type="protein sequence ID" value="KAF3212155.1"/>
    <property type="molecule type" value="Genomic_DNA"/>
</dbReference>
<evidence type="ECO:0000313" key="5">
    <source>
        <dbReference type="Proteomes" id="UP000483672"/>
    </source>
</evidence>
<dbReference type="Pfam" id="PF07350">
    <property type="entry name" value="Gig2-like"/>
    <property type="match status" value="1"/>
</dbReference>
<dbReference type="InterPro" id="IPR010856">
    <property type="entry name" value="Gig2-like"/>
</dbReference>
<evidence type="ECO:0000313" key="4">
    <source>
        <dbReference type="Proteomes" id="UP000479691"/>
    </source>
</evidence>
<name>A0A6G1M5Y0_ORBOL</name>
<organism evidence="2 4">
    <name type="scientific">Orbilia oligospora</name>
    <name type="common">Nematode-trapping fungus</name>
    <name type="synonym">Arthrobotrys oligospora</name>
    <dbReference type="NCBI Taxonomy" id="2813651"/>
    <lineage>
        <taxon>Eukaryota</taxon>
        <taxon>Fungi</taxon>
        <taxon>Dikarya</taxon>
        <taxon>Ascomycota</taxon>
        <taxon>Pezizomycotina</taxon>
        <taxon>Orbiliomycetes</taxon>
        <taxon>Orbiliales</taxon>
        <taxon>Orbiliaceae</taxon>
        <taxon>Orbilia</taxon>
    </lineage>
</organism>
<protein>
    <recommendedName>
        <fullName evidence="6">DUF1479 domain protein</fullName>
    </recommendedName>
</protein>